<evidence type="ECO:0000256" key="1">
    <source>
        <dbReference type="ARBA" id="ARBA00010528"/>
    </source>
</evidence>
<evidence type="ECO:0000256" key="3">
    <source>
        <dbReference type="ARBA" id="ARBA00023274"/>
    </source>
</evidence>
<keyword evidence="2 5" id="KW-0689">Ribosomal protein</keyword>
<dbReference type="EMBL" id="GABZ01002498">
    <property type="protein sequence ID" value="JAA51027.1"/>
    <property type="molecule type" value="mRNA"/>
</dbReference>
<dbReference type="InterPro" id="IPR045240">
    <property type="entry name" value="Ribosomal_uL4_euk/arch"/>
</dbReference>
<dbReference type="Gene3D" id="3.40.1370.10">
    <property type="match status" value="1"/>
</dbReference>
<dbReference type="SUPFAM" id="SSF52166">
    <property type="entry name" value="Ribosomal protein L4"/>
    <property type="match status" value="1"/>
</dbReference>
<protein>
    <submittedName>
        <fullName evidence="5">Putative 60s ribosomal protein l4</fullName>
    </submittedName>
</protein>
<sequence length="247" mass="27616">GGGTHCSGQDAFGNMGREGRMSAPTQTWCPLHCRSAVPLALPWMPQPYQCRSCLKVIALRRFPNLFWCEDTVEGYKNKKEAILRLKKPKAWSSIKKVYASQRMRGGKGKIRNCHWIWPRGPGIIYNEDSGVIKAFRNIPGITLHNGSKLDILKFAPGGHWAVSAFALKVLSVSWMICMALGIELLPFKASTTSHAQDAQYGPEHIEKPGDPKSPPAPRKIHHRVLKEKPPKSLRILLKLDPYAKAMC</sequence>
<evidence type="ECO:0000313" key="5">
    <source>
        <dbReference type="EMBL" id="JAA51027.1"/>
    </source>
</evidence>
<keyword evidence="3" id="KW-0687">Ribonucleoprotein</keyword>
<feature type="non-terminal residue" evidence="5">
    <location>
        <position position="1"/>
    </location>
</feature>
<dbReference type="GO" id="GO:1990904">
    <property type="term" value="C:ribonucleoprotein complex"/>
    <property type="evidence" value="ECO:0007669"/>
    <property type="project" value="UniProtKB-KW"/>
</dbReference>
<accession>K9ISA1</accession>
<dbReference type="PANTHER" id="PTHR19431">
    <property type="entry name" value="60S RIBOSOMAL PROTEIN L4"/>
    <property type="match status" value="1"/>
</dbReference>
<reference evidence="5" key="1">
    <citation type="submission" date="2012-11" db="EMBL/GenBank/DDBJ databases">
        <title>The Vampirome: Transcriptome and Proteome Analysis of the Submandibular and Accessory Glands of the Vampire Bat and Vector of Human Rabies, Desmodus rotundus.</title>
        <authorList>
            <person name="Francischetti I.M.B."/>
            <person name="Assumpcao T.C.F."/>
            <person name="Ma D."/>
            <person name="Vicente E.C."/>
            <person name="Ribeiro J.M.C."/>
        </authorList>
    </citation>
    <scope>NUCLEOTIDE SEQUENCE</scope>
    <source>
        <tissue evidence="5">Salivary gland</tissue>
    </source>
</reference>
<dbReference type="InterPro" id="IPR023574">
    <property type="entry name" value="Ribosomal_uL4_dom_sf"/>
</dbReference>
<evidence type="ECO:0000256" key="2">
    <source>
        <dbReference type="ARBA" id="ARBA00022980"/>
    </source>
</evidence>
<dbReference type="GO" id="GO:0003735">
    <property type="term" value="F:structural constituent of ribosome"/>
    <property type="evidence" value="ECO:0007669"/>
    <property type="project" value="InterPro"/>
</dbReference>
<comment type="similarity">
    <text evidence="1">Belongs to the universal ribosomal protein uL4 family.</text>
</comment>
<dbReference type="GO" id="GO:0006412">
    <property type="term" value="P:translation"/>
    <property type="evidence" value="ECO:0007669"/>
    <property type="project" value="InterPro"/>
</dbReference>
<dbReference type="AlphaFoldDB" id="K9ISA1"/>
<evidence type="ECO:0000256" key="4">
    <source>
        <dbReference type="SAM" id="MobiDB-lite"/>
    </source>
</evidence>
<name>K9ISA1_DESRO</name>
<proteinExistence type="evidence at transcript level"/>
<organism evidence="5">
    <name type="scientific">Desmodus rotundus</name>
    <name type="common">Vampire bat</name>
    <dbReference type="NCBI Taxonomy" id="9430"/>
    <lineage>
        <taxon>Eukaryota</taxon>
        <taxon>Metazoa</taxon>
        <taxon>Chordata</taxon>
        <taxon>Craniata</taxon>
        <taxon>Vertebrata</taxon>
        <taxon>Euteleostomi</taxon>
        <taxon>Mammalia</taxon>
        <taxon>Eutheria</taxon>
        <taxon>Laurasiatheria</taxon>
        <taxon>Chiroptera</taxon>
        <taxon>Yangochiroptera</taxon>
        <taxon>Phyllostomidae</taxon>
        <taxon>Desmodontinae</taxon>
        <taxon>Desmodus</taxon>
    </lineage>
</organism>
<dbReference type="GO" id="GO:0005840">
    <property type="term" value="C:ribosome"/>
    <property type="evidence" value="ECO:0007669"/>
    <property type="project" value="UniProtKB-KW"/>
</dbReference>
<feature type="region of interest" description="Disordered" evidence="4">
    <location>
        <begin position="196"/>
        <end position="224"/>
    </location>
</feature>